<sequence>MTHRERLEVSLACVAFALGLAAVVVLPSDPTEVAVVAGPFAPRGEAVRIAVAAGGLLVRDGGFQAVVITRGNGSDFVGRLRAAGAWLVLDPRVVAGCSGISRIIARGWTCRLSTICA</sequence>
<protein>
    <submittedName>
        <fullName evidence="1">Uncharacterized protein</fullName>
    </submittedName>
</protein>
<name>A0ABT7AC88_9HYPH</name>
<dbReference type="EMBL" id="JASJEV010000001">
    <property type="protein sequence ID" value="MDJ1156979.1"/>
    <property type="molecule type" value="Genomic_DNA"/>
</dbReference>
<evidence type="ECO:0000313" key="2">
    <source>
        <dbReference type="Proteomes" id="UP001321492"/>
    </source>
</evidence>
<accession>A0ABT7AC88</accession>
<proteinExistence type="predicted"/>
<organism evidence="1 2">
    <name type="scientific">Chelatococcus albus</name>
    <dbReference type="NCBI Taxonomy" id="3047466"/>
    <lineage>
        <taxon>Bacteria</taxon>
        <taxon>Pseudomonadati</taxon>
        <taxon>Pseudomonadota</taxon>
        <taxon>Alphaproteobacteria</taxon>
        <taxon>Hyphomicrobiales</taxon>
        <taxon>Chelatococcaceae</taxon>
        <taxon>Chelatococcus</taxon>
    </lineage>
</organism>
<comment type="caution">
    <text evidence="1">The sequence shown here is derived from an EMBL/GenBank/DDBJ whole genome shotgun (WGS) entry which is preliminary data.</text>
</comment>
<reference evidence="1 2" key="1">
    <citation type="submission" date="2023-05" db="EMBL/GenBank/DDBJ databases">
        <title>Chelatococcus sp. nov., a moderately thermophilic bacterium isolated from hot spring microbial mat.</title>
        <authorList>
            <person name="Hu C.-J."/>
            <person name="Li W.-J."/>
        </authorList>
    </citation>
    <scope>NUCLEOTIDE SEQUENCE [LARGE SCALE GENOMIC DNA]</scope>
    <source>
        <strain evidence="1 2">SYSU G07232</strain>
    </source>
</reference>
<gene>
    <name evidence="1" type="ORF">QNA08_01825</name>
</gene>
<evidence type="ECO:0000313" key="1">
    <source>
        <dbReference type="EMBL" id="MDJ1156979.1"/>
    </source>
</evidence>
<keyword evidence="2" id="KW-1185">Reference proteome</keyword>
<dbReference type="Proteomes" id="UP001321492">
    <property type="component" value="Unassembled WGS sequence"/>
</dbReference>